<dbReference type="InterPro" id="IPR002496">
    <property type="entry name" value="PRib_AMP_CycHydrolase_dom"/>
</dbReference>
<sequence>MVMVVPRLQGLASPNSLSFLDKRIATRVLLSNALGSRRLRFSATTRLGWCGDEPLHHHKQQSTALHATTVMSTEDLGAVERAAPVSTPEMEVLLDMLKWDKQGLLVAVAQHVDTGAVLMQGFANRDAVSATLASRRATFYSRSRSSLWTKGETSSNFIHILDVYIDCDRDSIIYLGKPDGPTCHTGAETCYYTSALQLLQGGGAKPLLPTLLSLESTIAQRKAEEITNLAAKPSWTKRLLENPKLLCSKIREEADELCQTLEASEGKARTASEMADVLYHAMVLLAAQDVKLEDVLATLRARFTQSGVEEKNSRLKQV</sequence>
<evidence type="ECO:0000256" key="3">
    <source>
        <dbReference type="ARBA" id="ARBA00005169"/>
    </source>
</evidence>
<dbReference type="Pfam" id="PF01502">
    <property type="entry name" value="PRA-CH"/>
    <property type="match status" value="1"/>
</dbReference>
<dbReference type="Pfam" id="PF01503">
    <property type="entry name" value="PRA-PH"/>
    <property type="match status" value="1"/>
</dbReference>
<evidence type="ECO:0000256" key="10">
    <source>
        <dbReference type="ARBA" id="ARBA00023268"/>
    </source>
</evidence>
<gene>
    <name evidence="12" type="ORF">CSSPTR1EN2_LOCUS4510</name>
</gene>
<evidence type="ECO:0000313" key="13">
    <source>
        <dbReference type="Proteomes" id="UP001497512"/>
    </source>
</evidence>
<evidence type="ECO:0000256" key="5">
    <source>
        <dbReference type="ARBA" id="ARBA00022605"/>
    </source>
</evidence>
<dbReference type="PANTHER" id="PTHR42945">
    <property type="entry name" value="HISTIDINE BIOSYNTHESIS BIFUNCTIONAL PROTEIN"/>
    <property type="match status" value="1"/>
</dbReference>
<reference evidence="12" key="1">
    <citation type="submission" date="2024-02" db="EMBL/GenBank/DDBJ databases">
        <authorList>
            <consortium name="ELIXIR-Norway"/>
            <consortium name="Elixir Norway"/>
        </authorList>
    </citation>
    <scope>NUCLEOTIDE SEQUENCE</scope>
</reference>
<evidence type="ECO:0000256" key="2">
    <source>
        <dbReference type="ARBA" id="ARBA00001460"/>
    </source>
</evidence>
<keyword evidence="6" id="KW-0547">Nucleotide-binding</keyword>
<keyword evidence="8" id="KW-0067">ATP-binding</keyword>
<evidence type="ECO:0000259" key="11">
    <source>
        <dbReference type="Pfam" id="PF01502"/>
    </source>
</evidence>
<comment type="catalytic activity">
    <reaction evidence="2">
        <text>1-(5-phospho-beta-D-ribosyl)-ATP + H2O = 1-(5-phospho-beta-D-ribosyl)-5'-AMP + diphosphate + H(+)</text>
        <dbReference type="Rhea" id="RHEA:22828"/>
        <dbReference type="ChEBI" id="CHEBI:15377"/>
        <dbReference type="ChEBI" id="CHEBI:15378"/>
        <dbReference type="ChEBI" id="CHEBI:33019"/>
        <dbReference type="ChEBI" id="CHEBI:59457"/>
        <dbReference type="ChEBI" id="CHEBI:73183"/>
        <dbReference type="EC" id="3.6.1.31"/>
    </reaction>
</comment>
<dbReference type="EMBL" id="OZ019904">
    <property type="protein sequence ID" value="CAK9198585.1"/>
    <property type="molecule type" value="Genomic_DNA"/>
</dbReference>
<dbReference type="Gene3D" id="3.10.20.810">
    <property type="entry name" value="Phosphoribosyl-AMP cyclohydrolase"/>
    <property type="match status" value="1"/>
</dbReference>
<accession>A0ABP0TK07</accession>
<organism evidence="12 13">
    <name type="scientific">Sphagnum troendelagicum</name>
    <dbReference type="NCBI Taxonomy" id="128251"/>
    <lineage>
        <taxon>Eukaryota</taxon>
        <taxon>Viridiplantae</taxon>
        <taxon>Streptophyta</taxon>
        <taxon>Embryophyta</taxon>
        <taxon>Bryophyta</taxon>
        <taxon>Sphagnophytina</taxon>
        <taxon>Sphagnopsida</taxon>
        <taxon>Sphagnales</taxon>
        <taxon>Sphagnaceae</taxon>
        <taxon>Sphagnum</taxon>
    </lineage>
</organism>
<evidence type="ECO:0000256" key="4">
    <source>
        <dbReference type="ARBA" id="ARBA00005204"/>
    </source>
</evidence>
<comment type="pathway">
    <text evidence="4">Amino-acid biosynthesis; L-histidine biosynthesis; L-histidine from 5-phospho-alpha-D-ribose 1-diphosphate: step 2/9.</text>
</comment>
<evidence type="ECO:0000256" key="6">
    <source>
        <dbReference type="ARBA" id="ARBA00022741"/>
    </source>
</evidence>
<evidence type="ECO:0000256" key="7">
    <source>
        <dbReference type="ARBA" id="ARBA00022801"/>
    </source>
</evidence>
<dbReference type="Proteomes" id="UP001497512">
    <property type="component" value="Chromosome 12"/>
</dbReference>
<keyword evidence="9" id="KW-0368">Histidine biosynthesis</keyword>
<dbReference type="SUPFAM" id="SSF141734">
    <property type="entry name" value="HisI-like"/>
    <property type="match status" value="1"/>
</dbReference>
<evidence type="ECO:0000256" key="8">
    <source>
        <dbReference type="ARBA" id="ARBA00022840"/>
    </source>
</evidence>
<comment type="pathway">
    <text evidence="3">Amino-acid biosynthesis; L-histidine biosynthesis; L-histidine from 5-phospho-alpha-D-ribose 1-diphosphate: step 3/9.</text>
</comment>
<comment type="catalytic activity">
    <reaction evidence="1">
        <text>1-(5-phospho-beta-D-ribosyl)-5'-AMP + H2O = 1-(5-phospho-beta-D-ribosyl)-5-[(5-phospho-beta-D-ribosylamino)methylideneamino]imidazole-4-carboxamide</text>
        <dbReference type="Rhea" id="RHEA:20049"/>
        <dbReference type="ChEBI" id="CHEBI:15377"/>
        <dbReference type="ChEBI" id="CHEBI:58435"/>
        <dbReference type="ChEBI" id="CHEBI:59457"/>
        <dbReference type="EC" id="3.5.4.19"/>
    </reaction>
</comment>
<dbReference type="InterPro" id="IPR038019">
    <property type="entry name" value="PRib_AMP_CycHydrolase_sf"/>
</dbReference>
<keyword evidence="10" id="KW-0511">Multifunctional enzyme</keyword>
<evidence type="ECO:0000256" key="1">
    <source>
        <dbReference type="ARBA" id="ARBA00000024"/>
    </source>
</evidence>
<dbReference type="PANTHER" id="PTHR42945:SF1">
    <property type="entry name" value="HISTIDINE BIOSYNTHESIS BIFUNCTIONAL PROTEIN HIS7"/>
    <property type="match status" value="1"/>
</dbReference>
<dbReference type="NCBIfam" id="TIGR03188">
    <property type="entry name" value="histidine_hisI"/>
    <property type="match status" value="1"/>
</dbReference>
<keyword evidence="7" id="KW-0378">Hydrolase</keyword>
<dbReference type="CDD" id="cd11534">
    <property type="entry name" value="NTP-PPase_HisIE_like"/>
    <property type="match status" value="1"/>
</dbReference>
<dbReference type="InterPro" id="IPR008179">
    <property type="entry name" value="HisE"/>
</dbReference>
<evidence type="ECO:0000256" key="9">
    <source>
        <dbReference type="ARBA" id="ARBA00023102"/>
    </source>
</evidence>
<name>A0ABP0TK07_9BRYO</name>
<proteinExistence type="predicted"/>
<dbReference type="InterPro" id="IPR021130">
    <property type="entry name" value="PRib-ATP_PPHydrolase-like"/>
</dbReference>
<evidence type="ECO:0000313" key="12">
    <source>
        <dbReference type="EMBL" id="CAK9198585.1"/>
    </source>
</evidence>
<dbReference type="Gene3D" id="1.10.287.1080">
    <property type="entry name" value="MazG-like"/>
    <property type="match status" value="1"/>
</dbReference>
<keyword evidence="5" id="KW-0028">Amino-acid biosynthesis</keyword>
<feature type="domain" description="Phosphoribosyl-AMP cyclohydrolase" evidence="11">
    <location>
        <begin position="119"/>
        <end position="192"/>
    </location>
</feature>
<dbReference type="SUPFAM" id="SSF101386">
    <property type="entry name" value="all-alpha NTP pyrophosphatases"/>
    <property type="match status" value="1"/>
</dbReference>
<protein>
    <recommendedName>
        <fullName evidence="11">Phosphoribosyl-AMP cyclohydrolase domain-containing protein</fullName>
    </recommendedName>
</protein>
<keyword evidence="13" id="KW-1185">Reference proteome</keyword>